<dbReference type="CDD" id="cd01949">
    <property type="entry name" value="GGDEF"/>
    <property type="match status" value="1"/>
</dbReference>
<dbReference type="GO" id="GO:0005886">
    <property type="term" value="C:plasma membrane"/>
    <property type="evidence" value="ECO:0007669"/>
    <property type="project" value="TreeGrafter"/>
</dbReference>
<dbReference type="AlphaFoldDB" id="A0A545UF06"/>
<dbReference type="NCBIfam" id="TIGR00254">
    <property type="entry name" value="GGDEF"/>
    <property type="match status" value="1"/>
</dbReference>
<keyword evidence="4" id="KW-0812">Transmembrane</keyword>
<feature type="domain" description="GGDEF" evidence="5">
    <location>
        <begin position="415"/>
        <end position="548"/>
    </location>
</feature>
<comment type="cofactor">
    <cofactor evidence="1">
        <name>Mg(2+)</name>
        <dbReference type="ChEBI" id="CHEBI:18420"/>
    </cofactor>
</comment>
<evidence type="ECO:0000256" key="4">
    <source>
        <dbReference type="SAM" id="Phobius"/>
    </source>
</evidence>
<dbReference type="InterPro" id="IPR029787">
    <property type="entry name" value="Nucleotide_cyclase"/>
</dbReference>
<organism evidence="6 7">
    <name type="scientific">Aliikangiella coralliicola</name>
    <dbReference type="NCBI Taxonomy" id="2592383"/>
    <lineage>
        <taxon>Bacteria</taxon>
        <taxon>Pseudomonadati</taxon>
        <taxon>Pseudomonadota</taxon>
        <taxon>Gammaproteobacteria</taxon>
        <taxon>Oceanospirillales</taxon>
        <taxon>Pleioneaceae</taxon>
        <taxon>Aliikangiella</taxon>
    </lineage>
</organism>
<dbReference type="InterPro" id="IPR000160">
    <property type="entry name" value="GGDEF_dom"/>
</dbReference>
<evidence type="ECO:0000313" key="7">
    <source>
        <dbReference type="Proteomes" id="UP000315439"/>
    </source>
</evidence>
<dbReference type="InterPro" id="IPR050469">
    <property type="entry name" value="Diguanylate_Cyclase"/>
</dbReference>
<comment type="catalytic activity">
    <reaction evidence="3">
        <text>2 GTP = 3',3'-c-di-GMP + 2 diphosphate</text>
        <dbReference type="Rhea" id="RHEA:24898"/>
        <dbReference type="ChEBI" id="CHEBI:33019"/>
        <dbReference type="ChEBI" id="CHEBI:37565"/>
        <dbReference type="ChEBI" id="CHEBI:58805"/>
        <dbReference type="EC" id="2.7.7.65"/>
    </reaction>
</comment>
<protein>
    <recommendedName>
        <fullName evidence="2">diguanylate cyclase</fullName>
        <ecNumber evidence="2">2.7.7.65</ecNumber>
    </recommendedName>
</protein>
<dbReference type="PANTHER" id="PTHR45138">
    <property type="entry name" value="REGULATORY COMPONENTS OF SENSORY TRANSDUCTION SYSTEM"/>
    <property type="match status" value="1"/>
</dbReference>
<dbReference type="EC" id="2.7.7.65" evidence="2"/>
<evidence type="ECO:0000256" key="3">
    <source>
        <dbReference type="ARBA" id="ARBA00034247"/>
    </source>
</evidence>
<feature type="transmembrane region" description="Helical" evidence="4">
    <location>
        <begin position="347"/>
        <end position="367"/>
    </location>
</feature>
<feature type="transmembrane region" description="Helical" evidence="4">
    <location>
        <begin position="317"/>
        <end position="335"/>
    </location>
</feature>
<keyword evidence="4" id="KW-0472">Membrane</keyword>
<gene>
    <name evidence="6" type="ORF">FLL46_09625</name>
</gene>
<dbReference type="GO" id="GO:0052621">
    <property type="term" value="F:diguanylate cyclase activity"/>
    <property type="evidence" value="ECO:0007669"/>
    <property type="project" value="UniProtKB-EC"/>
</dbReference>
<evidence type="ECO:0000256" key="1">
    <source>
        <dbReference type="ARBA" id="ARBA00001946"/>
    </source>
</evidence>
<feature type="transmembrane region" description="Helical" evidence="4">
    <location>
        <begin position="261"/>
        <end position="284"/>
    </location>
</feature>
<evidence type="ECO:0000256" key="2">
    <source>
        <dbReference type="ARBA" id="ARBA00012528"/>
    </source>
</evidence>
<comment type="caution">
    <text evidence="6">The sequence shown here is derived from an EMBL/GenBank/DDBJ whole genome shotgun (WGS) entry which is preliminary data.</text>
</comment>
<dbReference type="OrthoDB" id="5289013at2"/>
<dbReference type="GO" id="GO:1902201">
    <property type="term" value="P:negative regulation of bacterial-type flagellum-dependent cell motility"/>
    <property type="evidence" value="ECO:0007669"/>
    <property type="project" value="TreeGrafter"/>
</dbReference>
<dbReference type="Pfam" id="PF07695">
    <property type="entry name" value="7TMR-DISM_7TM"/>
    <property type="match status" value="1"/>
</dbReference>
<feature type="transmembrane region" description="Helical" evidence="4">
    <location>
        <begin position="167"/>
        <end position="189"/>
    </location>
</feature>
<dbReference type="InterPro" id="IPR011623">
    <property type="entry name" value="7TMR_DISM_rcpt_extracell_dom1"/>
</dbReference>
<keyword evidence="7" id="KW-1185">Reference proteome</keyword>
<feature type="transmembrane region" description="Helical" evidence="4">
    <location>
        <begin position="228"/>
        <end position="249"/>
    </location>
</feature>
<sequence length="548" mass="62711">MVVSRKAFVIWLELLLVVGLFFSVIRLMPDSFFEREVENYCEPKAEQINALQTVKEENKSQFKTSGNNQFDQYLLTFEHCSSKDYELIVIELLYFKAIKFMTPGKPGDEKSEIDLKVVNYPSSRFQAYQLDSQLDKIVVEVRTKVSSRISFYLVNQAEFIQSNHNAVVYYAILFSAFITIAIFNSLIYFRSGDSDYAAYLPFLFLNAIFIFLSEGVYRYLNWEWFDQLGAAVTWLIAASSVFFANRFIIRFTQLDLYYPKLTLWALKVPARLCISFGVIALFHINIGLVVIQLMSLWLSIVTFPMLIPLLKKQVFSIEYVFVAWSIILLAIIARVSYGLGVSELSNLVIYGVAVASLFESLLLSLALGDKLVQFKKRETRLYERTLTDELTQLNNLRALKEEGGKVFEMSKTMNSESALAMVDIDHFKQVNDNFGHLAGDKVLQAVSMRLKHALREQDILGRYGGEEYLIIMPQTPLKDAQKIMARILNKINQQEFVIEKQLLNLTVSIGLTAITIDDNNIEESISRADRALYKAKSSGRNQIISVEN</sequence>
<dbReference type="SMART" id="SM00267">
    <property type="entry name" value="GGDEF"/>
    <property type="match status" value="1"/>
</dbReference>
<feature type="transmembrane region" description="Helical" evidence="4">
    <location>
        <begin position="290"/>
        <end position="310"/>
    </location>
</feature>
<dbReference type="PANTHER" id="PTHR45138:SF9">
    <property type="entry name" value="DIGUANYLATE CYCLASE DGCM-RELATED"/>
    <property type="match status" value="1"/>
</dbReference>
<proteinExistence type="predicted"/>
<dbReference type="InterPro" id="IPR043128">
    <property type="entry name" value="Rev_trsase/Diguanyl_cyclase"/>
</dbReference>
<name>A0A545UF06_9GAMM</name>
<feature type="transmembrane region" description="Helical" evidence="4">
    <location>
        <begin position="196"/>
        <end position="216"/>
    </location>
</feature>
<dbReference type="EMBL" id="VIKS01000005">
    <property type="protein sequence ID" value="TQV88057.1"/>
    <property type="molecule type" value="Genomic_DNA"/>
</dbReference>
<dbReference type="SUPFAM" id="SSF55073">
    <property type="entry name" value="Nucleotide cyclase"/>
    <property type="match status" value="1"/>
</dbReference>
<reference evidence="6 7" key="1">
    <citation type="submission" date="2019-07" db="EMBL/GenBank/DDBJ databases">
        <title>Draft genome for Aliikangiella sp. M105.</title>
        <authorList>
            <person name="Wang G."/>
        </authorList>
    </citation>
    <scope>NUCLEOTIDE SEQUENCE [LARGE SCALE GENOMIC DNA]</scope>
    <source>
        <strain evidence="6 7">M105</strain>
    </source>
</reference>
<feature type="transmembrane region" description="Helical" evidence="4">
    <location>
        <begin position="7"/>
        <end position="28"/>
    </location>
</feature>
<accession>A0A545UF06</accession>
<dbReference type="Pfam" id="PF00990">
    <property type="entry name" value="GGDEF"/>
    <property type="match status" value="1"/>
</dbReference>
<dbReference type="FunFam" id="3.30.70.270:FF:000001">
    <property type="entry name" value="Diguanylate cyclase domain protein"/>
    <property type="match status" value="1"/>
</dbReference>
<evidence type="ECO:0000259" key="5">
    <source>
        <dbReference type="PROSITE" id="PS50887"/>
    </source>
</evidence>
<evidence type="ECO:0000313" key="6">
    <source>
        <dbReference type="EMBL" id="TQV88057.1"/>
    </source>
</evidence>
<dbReference type="GO" id="GO:0043709">
    <property type="term" value="P:cell adhesion involved in single-species biofilm formation"/>
    <property type="evidence" value="ECO:0007669"/>
    <property type="project" value="TreeGrafter"/>
</dbReference>
<dbReference type="Proteomes" id="UP000315439">
    <property type="component" value="Unassembled WGS sequence"/>
</dbReference>
<dbReference type="Gene3D" id="3.30.70.270">
    <property type="match status" value="1"/>
</dbReference>
<keyword evidence="4" id="KW-1133">Transmembrane helix</keyword>
<dbReference type="PROSITE" id="PS50887">
    <property type="entry name" value="GGDEF"/>
    <property type="match status" value="1"/>
</dbReference>